<evidence type="ECO:0000313" key="2">
    <source>
        <dbReference type="Proteomes" id="UP000023152"/>
    </source>
</evidence>
<sequence length="112" mass="13240">MKTSKLFLFYFLSIDLKKKDLHIIIDMIPIETDFSSDHKSLITNGKLDSDNDEFDNKEENKNAKIQLNETELFQRCLQKLLLEKRELASNYTKRKASYFGDSMIEIENRLET</sequence>
<accession>X6LJG9</accession>
<organism evidence="1 2">
    <name type="scientific">Reticulomyxa filosa</name>
    <dbReference type="NCBI Taxonomy" id="46433"/>
    <lineage>
        <taxon>Eukaryota</taxon>
        <taxon>Sar</taxon>
        <taxon>Rhizaria</taxon>
        <taxon>Retaria</taxon>
        <taxon>Foraminifera</taxon>
        <taxon>Monothalamids</taxon>
        <taxon>Reticulomyxidae</taxon>
        <taxon>Reticulomyxa</taxon>
    </lineage>
</organism>
<dbReference type="AlphaFoldDB" id="X6LJG9"/>
<reference evidence="1 2" key="1">
    <citation type="journal article" date="2013" name="Curr. Biol.">
        <title>The Genome of the Foraminiferan Reticulomyxa filosa.</title>
        <authorList>
            <person name="Glockner G."/>
            <person name="Hulsmann N."/>
            <person name="Schleicher M."/>
            <person name="Noegel A.A."/>
            <person name="Eichinger L."/>
            <person name="Gallinger C."/>
            <person name="Pawlowski J."/>
            <person name="Sierra R."/>
            <person name="Euteneuer U."/>
            <person name="Pillet L."/>
            <person name="Moustafa A."/>
            <person name="Platzer M."/>
            <person name="Groth M."/>
            <person name="Szafranski K."/>
            <person name="Schliwa M."/>
        </authorList>
    </citation>
    <scope>NUCLEOTIDE SEQUENCE [LARGE SCALE GENOMIC DNA]</scope>
</reference>
<name>X6LJG9_RETFI</name>
<comment type="caution">
    <text evidence="1">The sequence shown here is derived from an EMBL/GenBank/DDBJ whole genome shotgun (WGS) entry which is preliminary data.</text>
</comment>
<evidence type="ECO:0000313" key="1">
    <source>
        <dbReference type="EMBL" id="ETO00855.1"/>
    </source>
</evidence>
<proteinExistence type="predicted"/>
<keyword evidence="2" id="KW-1185">Reference proteome</keyword>
<gene>
    <name evidence="1" type="ORF">RFI_36585</name>
</gene>
<protein>
    <submittedName>
        <fullName evidence="1">Uncharacterized protein</fullName>
    </submittedName>
</protein>
<dbReference type="EMBL" id="ASPP01039867">
    <property type="protein sequence ID" value="ETO00855.1"/>
    <property type="molecule type" value="Genomic_DNA"/>
</dbReference>
<dbReference type="Proteomes" id="UP000023152">
    <property type="component" value="Unassembled WGS sequence"/>
</dbReference>